<evidence type="ECO:0000256" key="2">
    <source>
        <dbReference type="ARBA" id="ARBA00022679"/>
    </source>
</evidence>
<keyword evidence="6" id="KW-1185">Reference proteome</keyword>
<dbReference type="RefSeq" id="WP_176371444.1">
    <property type="nucleotide sequence ID" value="NZ_JAHQCR010000030.1"/>
</dbReference>
<evidence type="ECO:0000259" key="4">
    <source>
        <dbReference type="Pfam" id="PF13649"/>
    </source>
</evidence>
<dbReference type="InterPro" id="IPR041698">
    <property type="entry name" value="Methyltransf_25"/>
</dbReference>
<evidence type="ECO:0000256" key="3">
    <source>
        <dbReference type="ARBA" id="ARBA00022691"/>
    </source>
</evidence>
<keyword evidence="1 5" id="KW-0489">Methyltransferase</keyword>
<accession>A0ABS6JRI0</accession>
<dbReference type="SUPFAM" id="SSF53335">
    <property type="entry name" value="S-adenosyl-L-methionine-dependent methyltransferases"/>
    <property type="match status" value="1"/>
</dbReference>
<protein>
    <submittedName>
        <fullName evidence="5">Class I SAM-dependent methyltransferase</fullName>
    </submittedName>
</protein>
<reference evidence="5 6" key="1">
    <citation type="submission" date="2021-06" db="EMBL/GenBank/DDBJ databases">
        <title>Bacillus sp. RD4P76, an endophyte from a halophyte.</title>
        <authorList>
            <person name="Sun J.-Q."/>
        </authorList>
    </citation>
    <scope>NUCLEOTIDE SEQUENCE [LARGE SCALE GENOMIC DNA]</scope>
    <source>
        <strain evidence="5 6">JCM 17098</strain>
    </source>
</reference>
<dbReference type="Gene3D" id="2.20.25.110">
    <property type="entry name" value="S-adenosyl-L-methionine-dependent methyltransferases"/>
    <property type="match status" value="1"/>
</dbReference>
<gene>
    <name evidence="5" type="ORF">KS407_06180</name>
</gene>
<keyword evidence="2" id="KW-0808">Transferase</keyword>
<comment type="caution">
    <text evidence="5">The sequence shown here is derived from an EMBL/GenBank/DDBJ whole genome shotgun (WGS) entry which is preliminary data.</text>
</comment>
<dbReference type="GO" id="GO:0008168">
    <property type="term" value="F:methyltransferase activity"/>
    <property type="evidence" value="ECO:0007669"/>
    <property type="project" value="UniProtKB-KW"/>
</dbReference>
<proteinExistence type="predicted"/>
<dbReference type="Proteomes" id="UP000790580">
    <property type="component" value="Unassembled WGS sequence"/>
</dbReference>
<feature type="domain" description="Methyltransferase" evidence="4">
    <location>
        <begin position="37"/>
        <end position="136"/>
    </location>
</feature>
<keyword evidence="3" id="KW-0949">S-adenosyl-L-methionine</keyword>
<dbReference type="CDD" id="cd02440">
    <property type="entry name" value="AdoMet_MTases"/>
    <property type="match status" value="1"/>
</dbReference>
<evidence type="ECO:0000313" key="5">
    <source>
        <dbReference type="EMBL" id="MBU9721030.1"/>
    </source>
</evidence>
<evidence type="ECO:0000313" key="6">
    <source>
        <dbReference type="Proteomes" id="UP000790580"/>
    </source>
</evidence>
<sequence length="247" mass="28324">MDFYTTLSTYYDDIFKLNKKAVSFIGKVMNDKQGQHILDLGAGTGEEAIAFARKGMNVVATDNNELMVKNMQQKASELSLSGIETLQLDMKDISLLPHTNSFDAIYCIGNTFVHLFNEIEMVKVLNDCYSRLKPGGNFIIQIVNYDRIIEENITELPKINNADKGIEFQRFYEKIGENLSFKMKLSKKQETGKTITFESKTKLLPIKMEDFHSILQKSNFTNWEFHGSYNFEKWSIDSPALIAVIKR</sequence>
<dbReference type="Gene3D" id="3.40.50.150">
    <property type="entry name" value="Vaccinia Virus protein VP39"/>
    <property type="match status" value="1"/>
</dbReference>
<dbReference type="GO" id="GO:0032259">
    <property type="term" value="P:methylation"/>
    <property type="evidence" value="ECO:0007669"/>
    <property type="project" value="UniProtKB-KW"/>
</dbReference>
<dbReference type="InterPro" id="IPR029063">
    <property type="entry name" value="SAM-dependent_MTases_sf"/>
</dbReference>
<dbReference type="InterPro" id="IPR014369">
    <property type="entry name" value="Gly/Sar_N_MeTrfase"/>
</dbReference>
<dbReference type="Pfam" id="PF13649">
    <property type="entry name" value="Methyltransf_25"/>
    <property type="match status" value="1"/>
</dbReference>
<name>A0ABS6JRI0_9BACI</name>
<dbReference type="PANTHER" id="PTHR16458">
    <property type="entry name" value="GLYCINE N-METHYLTRANSFERASE"/>
    <property type="match status" value="1"/>
</dbReference>
<dbReference type="EMBL" id="JAHQCR010000030">
    <property type="protein sequence ID" value="MBU9721030.1"/>
    <property type="molecule type" value="Genomic_DNA"/>
</dbReference>
<dbReference type="PANTHER" id="PTHR16458:SF2">
    <property type="entry name" value="GLYCINE N-METHYLTRANSFERASE"/>
    <property type="match status" value="1"/>
</dbReference>
<organism evidence="5 6">
    <name type="scientific">Evansella alkalicola</name>
    <dbReference type="NCBI Taxonomy" id="745819"/>
    <lineage>
        <taxon>Bacteria</taxon>
        <taxon>Bacillati</taxon>
        <taxon>Bacillota</taxon>
        <taxon>Bacilli</taxon>
        <taxon>Bacillales</taxon>
        <taxon>Bacillaceae</taxon>
        <taxon>Evansella</taxon>
    </lineage>
</organism>
<evidence type="ECO:0000256" key="1">
    <source>
        <dbReference type="ARBA" id="ARBA00022603"/>
    </source>
</evidence>